<feature type="region of interest" description="Disordered" evidence="1">
    <location>
        <begin position="206"/>
        <end position="317"/>
    </location>
</feature>
<accession>A0A6A6ZY21</accession>
<reference evidence="2" key="1">
    <citation type="journal article" date="2020" name="Stud. Mycol.">
        <title>101 Dothideomycetes genomes: a test case for predicting lifestyles and emergence of pathogens.</title>
        <authorList>
            <person name="Haridas S."/>
            <person name="Albert R."/>
            <person name="Binder M."/>
            <person name="Bloem J."/>
            <person name="Labutti K."/>
            <person name="Salamov A."/>
            <person name="Andreopoulos B."/>
            <person name="Baker S."/>
            <person name="Barry K."/>
            <person name="Bills G."/>
            <person name="Bluhm B."/>
            <person name="Cannon C."/>
            <person name="Castanera R."/>
            <person name="Culley D."/>
            <person name="Daum C."/>
            <person name="Ezra D."/>
            <person name="Gonzalez J."/>
            <person name="Henrissat B."/>
            <person name="Kuo A."/>
            <person name="Liang C."/>
            <person name="Lipzen A."/>
            <person name="Lutzoni F."/>
            <person name="Magnuson J."/>
            <person name="Mondo S."/>
            <person name="Nolan M."/>
            <person name="Ohm R."/>
            <person name="Pangilinan J."/>
            <person name="Park H.-J."/>
            <person name="Ramirez L."/>
            <person name="Alfaro M."/>
            <person name="Sun H."/>
            <person name="Tritt A."/>
            <person name="Yoshinaga Y."/>
            <person name="Zwiers L.-H."/>
            <person name="Turgeon B."/>
            <person name="Goodwin S."/>
            <person name="Spatafora J."/>
            <person name="Crous P."/>
            <person name="Grigoriev I."/>
        </authorList>
    </citation>
    <scope>NUCLEOTIDE SEQUENCE</scope>
    <source>
        <strain evidence="2">CBS 113818</strain>
    </source>
</reference>
<dbReference type="AlphaFoldDB" id="A0A6A6ZY21"/>
<dbReference type="Proteomes" id="UP000799424">
    <property type="component" value="Unassembled WGS sequence"/>
</dbReference>
<gene>
    <name evidence="2" type="ORF">CC86DRAFT_382918</name>
</gene>
<keyword evidence="3" id="KW-1185">Reference proteome</keyword>
<proteinExistence type="predicted"/>
<evidence type="ECO:0000313" key="2">
    <source>
        <dbReference type="EMBL" id="KAF2825952.1"/>
    </source>
</evidence>
<organism evidence="2 3">
    <name type="scientific">Ophiobolus disseminans</name>
    <dbReference type="NCBI Taxonomy" id="1469910"/>
    <lineage>
        <taxon>Eukaryota</taxon>
        <taxon>Fungi</taxon>
        <taxon>Dikarya</taxon>
        <taxon>Ascomycota</taxon>
        <taxon>Pezizomycotina</taxon>
        <taxon>Dothideomycetes</taxon>
        <taxon>Pleosporomycetidae</taxon>
        <taxon>Pleosporales</taxon>
        <taxon>Pleosporineae</taxon>
        <taxon>Phaeosphaeriaceae</taxon>
        <taxon>Ophiobolus</taxon>
    </lineage>
</organism>
<evidence type="ECO:0000256" key="1">
    <source>
        <dbReference type="SAM" id="MobiDB-lite"/>
    </source>
</evidence>
<name>A0A6A6ZY21_9PLEO</name>
<feature type="compositionally biased region" description="Basic and acidic residues" evidence="1">
    <location>
        <begin position="208"/>
        <end position="217"/>
    </location>
</feature>
<feature type="compositionally biased region" description="Polar residues" evidence="1">
    <location>
        <begin position="249"/>
        <end position="261"/>
    </location>
</feature>
<dbReference type="EMBL" id="MU006227">
    <property type="protein sequence ID" value="KAF2825952.1"/>
    <property type="molecule type" value="Genomic_DNA"/>
</dbReference>
<evidence type="ECO:0000313" key="3">
    <source>
        <dbReference type="Proteomes" id="UP000799424"/>
    </source>
</evidence>
<protein>
    <submittedName>
        <fullName evidence="2">Uncharacterized protein</fullName>
    </submittedName>
</protein>
<sequence length="363" mass="40275">MPRYRRGGAKVCRLVEDLGKLREPQTTAWSEEVDCALLRHSRVPHEFRVSSAGVVWDMMLSKVRLHIKEKQEETPGLSMVTPKRSESVSSVGTSGISRISVKYTLARAPLELSAATIIVHDAGGTTNAKLRSFPIDNILKAQDMQKLQNSVIKSVQAWMVSFDTLLDKFASKLSNQFTQRETTVWDPIQVTQITDDEDLQSVIFTPAVEREPTEKPLSRTSSPFVLPPSDELDPSDKSDSESESDPSPRQWNTGASAQKLGTKSRRSVFGGKSTVNSTQPKLPKTLYIPLIDSDRDKTGRGKSKQAKKAGKDDDNDDIFARNTEEWVMALDEDAESLNTGRRGITSHSTLNEIRVNSITTLTS</sequence>